<evidence type="ECO:0000256" key="6">
    <source>
        <dbReference type="PROSITE-ProRule" id="PRU01263"/>
    </source>
</evidence>
<dbReference type="PROSITE" id="PS00028">
    <property type="entry name" value="ZINC_FINGER_C2H2_1"/>
    <property type="match status" value="3"/>
</dbReference>
<dbReference type="PANTHER" id="PTHR24379:SF121">
    <property type="entry name" value="C2H2-TYPE DOMAIN-CONTAINING PROTEIN"/>
    <property type="match status" value="1"/>
</dbReference>
<organism evidence="9">
    <name type="scientific">Anopheles triannulatus</name>
    <dbReference type="NCBI Taxonomy" id="58253"/>
    <lineage>
        <taxon>Eukaryota</taxon>
        <taxon>Metazoa</taxon>
        <taxon>Ecdysozoa</taxon>
        <taxon>Arthropoda</taxon>
        <taxon>Hexapoda</taxon>
        <taxon>Insecta</taxon>
        <taxon>Pterygota</taxon>
        <taxon>Neoptera</taxon>
        <taxon>Endopterygota</taxon>
        <taxon>Diptera</taxon>
        <taxon>Nematocera</taxon>
        <taxon>Culicoidea</taxon>
        <taxon>Culicidae</taxon>
        <taxon>Anophelinae</taxon>
        <taxon>Anopheles</taxon>
    </lineage>
</organism>
<dbReference type="GO" id="GO:0005634">
    <property type="term" value="C:nucleus"/>
    <property type="evidence" value="ECO:0007669"/>
    <property type="project" value="InterPro"/>
</dbReference>
<evidence type="ECO:0000313" key="9">
    <source>
        <dbReference type="EMBL" id="MBW44081.1"/>
    </source>
</evidence>
<protein>
    <submittedName>
        <fullName evidence="9">Uncharacterized protein</fullName>
    </submittedName>
</protein>
<dbReference type="PROSITE" id="PS51915">
    <property type="entry name" value="ZAD"/>
    <property type="match status" value="1"/>
</dbReference>
<evidence type="ECO:0000256" key="1">
    <source>
        <dbReference type="ARBA" id="ARBA00022723"/>
    </source>
</evidence>
<keyword evidence="1" id="KW-0479">Metal-binding</keyword>
<evidence type="ECO:0000259" key="8">
    <source>
        <dbReference type="PROSITE" id="PS51915"/>
    </source>
</evidence>
<dbReference type="InterPro" id="IPR013087">
    <property type="entry name" value="Znf_C2H2_type"/>
</dbReference>
<dbReference type="SUPFAM" id="SSF57667">
    <property type="entry name" value="beta-beta-alpha zinc fingers"/>
    <property type="match status" value="2"/>
</dbReference>
<evidence type="ECO:0000259" key="7">
    <source>
        <dbReference type="PROSITE" id="PS50157"/>
    </source>
</evidence>
<dbReference type="Pfam" id="PF07776">
    <property type="entry name" value="zf-AD"/>
    <property type="match status" value="1"/>
</dbReference>
<keyword evidence="2" id="KW-0677">Repeat</keyword>
<feature type="domain" description="C2H2-type" evidence="7">
    <location>
        <begin position="339"/>
        <end position="364"/>
    </location>
</feature>
<evidence type="ECO:0000256" key="3">
    <source>
        <dbReference type="ARBA" id="ARBA00022771"/>
    </source>
</evidence>
<keyword evidence="3 5" id="KW-0863">Zinc-finger</keyword>
<comment type="caution">
    <text evidence="6">Lacks conserved residue(s) required for the propagation of feature annotation.</text>
</comment>
<dbReference type="SUPFAM" id="SSF57716">
    <property type="entry name" value="Glucocorticoid receptor-like (DNA-binding domain)"/>
    <property type="match status" value="1"/>
</dbReference>
<name>A0A2M4ATG6_9DIPT</name>
<dbReference type="GO" id="GO:0008270">
    <property type="term" value="F:zinc ion binding"/>
    <property type="evidence" value="ECO:0007669"/>
    <property type="project" value="UniProtKB-KW"/>
</dbReference>
<dbReference type="InterPro" id="IPR036236">
    <property type="entry name" value="Znf_C2H2_sf"/>
</dbReference>
<dbReference type="Gene3D" id="3.30.160.60">
    <property type="entry name" value="Classic Zinc Finger"/>
    <property type="match status" value="2"/>
</dbReference>
<feature type="domain" description="C2H2-type" evidence="7">
    <location>
        <begin position="154"/>
        <end position="177"/>
    </location>
</feature>
<evidence type="ECO:0000256" key="2">
    <source>
        <dbReference type="ARBA" id="ARBA00022737"/>
    </source>
</evidence>
<keyword evidence="4" id="KW-0862">Zinc</keyword>
<proteinExistence type="predicted"/>
<evidence type="ECO:0000256" key="5">
    <source>
        <dbReference type="PROSITE-ProRule" id="PRU00042"/>
    </source>
</evidence>
<evidence type="ECO:0000256" key="4">
    <source>
        <dbReference type="ARBA" id="ARBA00022833"/>
    </source>
</evidence>
<dbReference type="AlphaFoldDB" id="A0A2M4ATG6"/>
<dbReference type="PANTHER" id="PTHR24379">
    <property type="entry name" value="KRAB AND ZINC FINGER DOMAIN-CONTAINING"/>
    <property type="match status" value="1"/>
</dbReference>
<dbReference type="InterPro" id="IPR012934">
    <property type="entry name" value="Znf_AD"/>
</dbReference>
<sequence length="364" mass="42080">MILFCVGVQISEDDDLPSHGCPNCCHEVTVAYQLIKRCRQSDAELRAHLIDTQDLESAGKSSFAWHEEEGEMETFVKMEPLDPLDIDDCLNFAANGGEDDLVAVHCKPDEGSTEEGAYIYEYLEDEMENQQLEEVAPIANEYDPTQDRYSRVHFCCAWECVQKFATKAELKEHFNVHLLAAKAKDHSPSDTSEQCADCRQSFATPEAALIHAKQLQLKKCILSNRGYSWTKPQLLTMFNAPTKKCCGCNKLFPTLEALLVHSEREHAGREKAPDPDRPEQCEICYKWFRFKKNVRIHQQEVYKPPKRCTNDRSICRRRSTTQSRLNAHHKKRHKQKLAYTCQYCEKDFLIYRDWRQHEATHTGT</sequence>
<accession>A0A2M4ATG6</accession>
<dbReference type="SMART" id="SM00355">
    <property type="entry name" value="ZnF_C2H2"/>
    <property type="match status" value="5"/>
</dbReference>
<feature type="domain" description="C2H2-type" evidence="7">
    <location>
        <begin position="243"/>
        <end position="271"/>
    </location>
</feature>
<feature type="domain" description="ZAD" evidence="8">
    <location>
        <begin position="1"/>
        <end position="48"/>
    </location>
</feature>
<dbReference type="EMBL" id="GGFK01010760">
    <property type="protein sequence ID" value="MBW44081.1"/>
    <property type="molecule type" value="Transcribed_RNA"/>
</dbReference>
<dbReference type="PROSITE" id="PS50157">
    <property type="entry name" value="ZINC_FINGER_C2H2_2"/>
    <property type="match status" value="3"/>
</dbReference>
<reference evidence="9" key="1">
    <citation type="submission" date="2018-01" db="EMBL/GenBank/DDBJ databases">
        <title>An insight into the sialome of Amazonian anophelines.</title>
        <authorList>
            <person name="Ribeiro J.M."/>
            <person name="Scarpassa V."/>
            <person name="Calvo E."/>
        </authorList>
    </citation>
    <scope>NUCLEOTIDE SEQUENCE</scope>
    <source>
        <tissue evidence="9">Salivary glands</tissue>
    </source>
</reference>